<dbReference type="PROSITE" id="PS50109">
    <property type="entry name" value="HIS_KIN"/>
    <property type="match status" value="1"/>
</dbReference>
<keyword evidence="14" id="KW-0732">Signal</keyword>
<dbReference type="Pfam" id="PF02518">
    <property type="entry name" value="HATPase_c"/>
    <property type="match status" value="1"/>
</dbReference>
<dbReference type="Gene3D" id="6.10.250.3020">
    <property type="match status" value="1"/>
</dbReference>
<comment type="caution">
    <text evidence="16">The sequence shown here is derived from an EMBL/GenBank/DDBJ whole genome shotgun (WGS) entry which is preliminary data.</text>
</comment>
<dbReference type="PANTHER" id="PTHR43065">
    <property type="entry name" value="SENSOR HISTIDINE KINASE"/>
    <property type="match status" value="1"/>
</dbReference>
<keyword evidence="13" id="KW-0472">Membrane</keyword>
<dbReference type="InterPro" id="IPR004358">
    <property type="entry name" value="Sig_transdc_His_kin-like_C"/>
</dbReference>
<dbReference type="Gene3D" id="3.30.565.10">
    <property type="entry name" value="Histidine kinase-like ATPase, C-terminal domain"/>
    <property type="match status" value="1"/>
</dbReference>
<keyword evidence="8" id="KW-0547">Nucleotide-binding</keyword>
<evidence type="ECO:0000256" key="13">
    <source>
        <dbReference type="SAM" id="Phobius"/>
    </source>
</evidence>
<dbReference type="GO" id="GO:0005524">
    <property type="term" value="F:ATP binding"/>
    <property type="evidence" value="ECO:0007669"/>
    <property type="project" value="UniProtKB-KW"/>
</dbReference>
<evidence type="ECO:0000256" key="11">
    <source>
        <dbReference type="ARBA" id="ARBA00022989"/>
    </source>
</evidence>
<evidence type="ECO:0000256" key="7">
    <source>
        <dbReference type="ARBA" id="ARBA00022692"/>
    </source>
</evidence>
<accession>A0A6B2NSH8</accession>
<dbReference type="GO" id="GO:0000155">
    <property type="term" value="F:phosphorelay sensor kinase activity"/>
    <property type="evidence" value="ECO:0007669"/>
    <property type="project" value="InterPro"/>
</dbReference>
<evidence type="ECO:0000256" key="5">
    <source>
        <dbReference type="ARBA" id="ARBA00022553"/>
    </source>
</evidence>
<keyword evidence="5" id="KW-0597">Phosphoprotein</keyword>
<keyword evidence="7 13" id="KW-0812">Transmembrane</keyword>
<sequence length="588" mass="62926">MTRRVFALIGAIAIMAAASAFAVAYRAGLAAMDAELEQSLILTRRAIETEIERFRALPDVAGEDVRIGRALRMPGSETTIEAANRYLETINRRAGATDLYLLDAAGNAIAASNWATDKSFVGNNYAFRPYFSNAMTTGRGRFYAIGVTTGKPGYFLATRIGFGETQGVMVVKIDLKPMEATWKSAGVATAIADRDGIVFLSGVPDWLYRPLSALSDDALNRLKRLRTYDGVDIAGADHLLIDPRDAGTLLLPGAGDAALRGKSTTIEADGWQLISAKPLVPVIVSALMWAFGAALVATAATGLVMIVNQRRQLIQLRLRQGVLLEARVAERTRELAQEVEARRKTEADLRAAQESLVHTEKMAALGRMSAAIVHEMSQPLAALEATLAAAEMSGDAEKTKTRIGRARNLILRMQRTTKHLKSFSRKEQNLRSLTDLNKVAENALDLVEPRSKSTAVDPVFAPSADAVLAMAGPVRLEQVCLNLLLNALDAVEGREDARVSVETGNDGALVWLAVADNGPGIAPDDVVRITEPFYSTKIGGEGLGLGLSISQAIVTEFGGRLEIASRPGEGTRVTVRLPAAAALGEAAE</sequence>
<gene>
    <name evidence="16" type="ORF">G0P99_19170</name>
</gene>
<evidence type="ECO:0000313" key="16">
    <source>
        <dbReference type="EMBL" id="NDW47072.1"/>
    </source>
</evidence>
<keyword evidence="11 13" id="KW-1133">Transmembrane helix</keyword>
<evidence type="ECO:0000256" key="6">
    <source>
        <dbReference type="ARBA" id="ARBA00022679"/>
    </source>
</evidence>
<proteinExistence type="predicted"/>
<feature type="domain" description="Histidine kinase" evidence="15">
    <location>
        <begin position="371"/>
        <end position="581"/>
    </location>
</feature>
<dbReference type="AlphaFoldDB" id="A0A6B2NSH8"/>
<keyword evidence="4" id="KW-1003">Cell membrane</keyword>
<evidence type="ECO:0000256" key="10">
    <source>
        <dbReference type="ARBA" id="ARBA00022840"/>
    </source>
</evidence>
<evidence type="ECO:0000256" key="9">
    <source>
        <dbReference type="ARBA" id="ARBA00022777"/>
    </source>
</evidence>
<evidence type="ECO:0000256" key="2">
    <source>
        <dbReference type="ARBA" id="ARBA00004651"/>
    </source>
</evidence>
<evidence type="ECO:0000256" key="1">
    <source>
        <dbReference type="ARBA" id="ARBA00000085"/>
    </source>
</evidence>
<evidence type="ECO:0000259" key="15">
    <source>
        <dbReference type="PROSITE" id="PS50109"/>
    </source>
</evidence>
<name>A0A6B2NSH8_9RHOB</name>
<dbReference type="InterPro" id="IPR017055">
    <property type="entry name" value="Sig_transdc_His_kinase_DctB"/>
</dbReference>
<dbReference type="EC" id="2.7.13.3" evidence="3"/>
<feature type="chain" id="PRO_5025347996" description="histidine kinase" evidence="14">
    <location>
        <begin position="23"/>
        <end position="588"/>
    </location>
</feature>
<dbReference type="GO" id="GO:0005886">
    <property type="term" value="C:plasma membrane"/>
    <property type="evidence" value="ECO:0007669"/>
    <property type="project" value="UniProtKB-SubCell"/>
</dbReference>
<dbReference type="RefSeq" id="WP_164132088.1">
    <property type="nucleotide sequence ID" value="NZ_JAAGOX010000053.1"/>
</dbReference>
<organism evidence="16">
    <name type="scientific">Ruegeria sp. PrR005</name>
    <dbReference type="NCBI Taxonomy" id="2706882"/>
    <lineage>
        <taxon>Bacteria</taxon>
        <taxon>Pseudomonadati</taxon>
        <taxon>Pseudomonadota</taxon>
        <taxon>Alphaproteobacteria</taxon>
        <taxon>Rhodobacterales</taxon>
        <taxon>Roseobacteraceae</taxon>
        <taxon>Ruegeria</taxon>
    </lineage>
</organism>
<evidence type="ECO:0000256" key="8">
    <source>
        <dbReference type="ARBA" id="ARBA00022741"/>
    </source>
</evidence>
<dbReference type="Gene3D" id="1.10.287.130">
    <property type="match status" value="1"/>
</dbReference>
<dbReference type="SUPFAM" id="SSF55874">
    <property type="entry name" value="ATPase domain of HSP90 chaperone/DNA topoisomerase II/histidine kinase"/>
    <property type="match status" value="1"/>
</dbReference>
<dbReference type="SMART" id="SM00387">
    <property type="entry name" value="HATPase_c"/>
    <property type="match status" value="1"/>
</dbReference>
<dbReference type="PRINTS" id="PR00344">
    <property type="entry name" value="BCTRLSENSOR"/>
</dbReference>
<dbReference type="InterPro" id="IPR003661">
    <property type="entry name" value="HisK_dim/P_dom"/>
</dbReference>
<dbReference type="InterPro" id="IPR029151">
    <property type="entry name" value="Sensor-like_sf"/>
</dbReference>
<dbReference type="SUPFAM" id="SSF47384">
    <property type="entry name" value="Homodimeric domain of signal transducing histidine kinase"/>
    <property type="match status" value="1"/>
</dbReference>
<feature type="transmembrane region" description="Helical" evidence="13">
    <location>
        <begin position="286"/>
        <end position="307"/>
    </location>
</feature>
<dbReference type="PIRSF" id="PIRSF036431">
    <property type="entry name" value="STHK_DctB"/>
    <property type="match status" value="1"/>
</dbReference>
<evidence type="ECO:0000256" key="3">
    <source>
        <dbReference type="ARBA" id="ARBA00012438"/>
    </source>
</evidence>
<feature type="signal peptide" evidence="14">
    <location>
        <begin position="1"/>
        <end position="22"/>
    </location>
</feature>
<dbReference type="InterPro" id="IPR005467">
    <property type="entry name" value="His_kinase_dom"/>
</dbReference>
<keyword evidence="12" id="KW-0902">Two-component regulatory system</keyword>
<keyword evidence="9 16" id="KW-0418">Kinase</keyword>
<dbReference type="InterPro" id="IPR036097">
    <property type="entry name" value="HisK_dim/P_sf"/>
</dbReference>
<dbReference type="SMART" id="SM00388">
    <property type="entry name" value="HisKA"/>
    <property type="match status" value="1"/>
</dbReference>
<reference evidence="16" key="1">
    <citation type="submission" date="2020-02" db="EMBL/GenBank/DDBJ databases">
        <title>Delineation of the pyrene-degrading pathway in Roseobacter clade bacteria by genomic analysis.</title>
        <authorList>
            <person name="Zhou H."/>
            <person name="Wang H."/>
        </authorList>
    </citation>
    <scope>NUCLEOTIDE SEQUENCE</scope>
    <source>
        <strain evidence="16">PrR005</strain>
    </source>
</reference>
<comment type="catalytic activity">
    <reaction evidence="1">
        <text>ATP + protein L-histidine = ADP + protein N-phospho-L-histidine.</text>
        <dbReference type="EC" id="2.7.13.3"/>
    </reaction>
</comment>
<keyword evidence="10" id="KW-0067">ATP-binding</keyword>
<evidence type="ECO:0000256" key="14">
    <source>
        <dbReference type="SAM" id="SignalP"/>
    </source>
</evidence>
<evidence type="ECO:0000256" key="4">
    <source>
        <dbReference type="ARBA" id="ARBA00022475"/>
    </source>
</evidence>
<evidence type="ECO:0000256" key="12">
    <source>
        <dbReference type="ARBA" id="ARBA00023012"/>
    </source>
</evidence>
<dbReference type="SUPFAM" id="SSF103190">
    <property type="entry name" value="Sensory domain-like"/>
    <property type="match status" value="1"/>
</dbReference>
<protein>
    <recommendedName>
        <fullName evidence="3">histidine kinase</fullName>
        <ecNumber evidence="3">2.7.13.3</ecNumber>
    </recommendedName>
</protein>
<dbReference type="EMBL" id="JAAGOX010000053">
    <property type="protein sequence ID" value="NDW47072.1"/>
    <property type="molecule type" value="Genomic_DNA"/>
</dbReference>
<dbReference type="InterPro" id="IPR003594">
    <property type="entry name" value="HATPase_dom"/>
</dbReference>
<comment type="subcellular location">
    <subcellularLocation>
        <location evidence="2">Cell membrane</location>
        <topology evidence="2">Multi-pass membrane protein</topology>
    </subcellularLocation>
</comment>
<dbReference type="InterPro" id="IPR036890">
    <property type="entry name" value="HATPase_C_sf"/>
</dbReference>
<keyword evidence="6" id="KW-0808">Transferase</keyword>
<dbReference type="Gene3D" id="3.30.450.20">
    <property type="entry name" value="PAS domain"/>
    <property type="match status" value="2"/>
</dbReference>
<dbReference type="PANTHER" id="PTHR43065:SF46">
    <property type="entry name" value="C4-DICARBOXYLATE TRANSPORT SENSOR PROTEIN DCTB"/>
    <property type="match status" value="1"/>
</dbReference>